<evidence type="ECO:0000313" key="1">
    <source>
        <dbReference type="EMBL" id="KAJ9123408.1"/>
    </source>
</evidence>
<gene>
    <name evidence="1" type="ORF">QFC22_001610</name>
</gene>
<name>A0ACC2XIE6_9TREE</name>
<dbReference type="EMBL" id="JASBWU010000003">
    <property type="protein sequence ID" value="KAJ9123408.1"/>
    <property type="molecule type" value="Genomic_DNA"/>
</dbReference>
<reference evidence="1" key="1">
    <citation type="submission" date="2023-04" db="EMBL/GenBank/DDBJ databases">
        <title>Draft Genome sequencing of Naganishia species isolated from polar environments using Oxford Nanopore Technology.</title>
        <authorList>
            <person name="Leo P."/>
            <person name="Venkateswaran K."/>
        </authorList>
    </citation>
    <scope>NUCLEOTIDE SEQUENCE</scope>
    <source>
        <strain evidence="1">MNA-CCFEE 5425</strain>
    </source>
</reference>
<dbReference type="Proteomes" id="UP001243375">
    <property type="component" value="Unassembled WGS sequence"/>
</dbReference>
<comment type="caution">
    <text evidence="1">The sequence shown here is derived from an EMBL/GenBank/DDBJ whole genome shotgun (WGS) entry which is preliminary data.</text>
</comment>
<evidence type="ECO:0000313" key="2">
    <source>
        <dbReference type="Proteomes" id="UP001243375"/>
    </source>
</evidence>
<organism evidence="1 2">
    <name type="scientific">Naganishia vaughanmartiniae</name>
    <dbReference type="NCBI Taxonomy" id="1424756"/>
    <lineage>
        <taxon>Eukaryota</taxon>
        <taxon>Fungi</taxon>
        <taxon>Dikarya</taxon>
        <taxon>Basidiomycota</taxon>
        <taxon>Agaricomycotina</taxon>
        <taxon>Tremellomycetes</taxon>
        <taxon>Filobasidiales</taxon>
        <taxon>Filobasidiaceae</taxon>
        <taxon>Naganishia</taxon>
    </lineage>
</organism>
<keyword evidence="2" id="KW-1185">Reference proteome</keyword>
<protein>
    <submittedName>
        <fullName evidence="1">Uncharacterized protein</fullName>
    </submittedName>
</protein>
<sequence>MRSEGIFGSATCLVATLTENTLRVANLGDCAIVVVRKGEIVFRTEEMQHSVRPASFLLSTSPLLDVESVVLILWNALVGQFNFPLQLGTNSRDEPMKDAEYFEVQVKEGDIVVMCSDGLSDNLFDEDILDIIASHPSPPQPSTLADALCKAAQEASEETGSASPFMCRAIEEGLDFMGGKKDDISVLVAVVRDSEEGV</sequence>
<proteinExistence type="predicted"/>
<accession>A0ACC2XIE6</accession>